<organism evidence="1 2">
    <name type="scientific">Neofusicoccum parvum</name>
    <dbReference type="NCBI Taxonomy" id="310453"/>
    <lineage>
        <taxon>Eukaryota</taxon>
        <taxon>Fungi</taxon>
        <taxon>Dikarya</taxon>
        <taxon>Ascomycota</taxon>
        <taxon>Pezizomycotina</taxon>
        <taxon>Dothideomycetes</taxon>
        <taxon>Dothideomycetes incertae sedis</taxon>
        <taxon>Botryosphaeriales</taxon>
        <taxon>Botryosphaeriaceae</taxon>
        <taxon>Neofusicoccum</taxon>
    </lineage>
</organism>
<evidence type="ECO:0000313" key="1">
    <source>
        <dbReference type="EMBL" id="GME36257.1"/>
    </source>
</evidence>
<comment type="caution">
    <text evidence="1">The sequence shown here is derived from an EMBL/GenBank/DDBJ whole genome shotgun (WGS) entry which is preliminary data.</text>
</comment>
<accession>A0ACB5SDZ7</accession>
<reference evidence="1" key="1">
    <citation type="submission" date="2024-09" db="EMBL/GenBank/DDBJ databases">
        <title>Draft Genome Sequences of Neofusicoccum parvum.</title>
        <authorList>
            <person name="Ashida A."/>
            <person name="Camagna M."/>
            <person name="Tanaka A."/>
            <person name="Takemoto D."/>
        </authorList>
    </citation>
    <scope>NUCLEOTIDE SEQUENCE</scope>
    <source>
        <strain evidence="1">PPO83</strain>
    </source>
</reference>
<dbReference type="Proteomes" id="UP001165186">
    <property type="component" value="Unassembled WGS sequence"/>
</dbReference>
<name>A0ACB5SDZ7_9PEZI</name>
<sequence length="285" mass="31255">MCTSPTTIYSCSHTKPDHIIEFCYADYEDDCGQVHPRFERLARRCPRCTRRAHGELERRTGIPAHGPHDEDARSSTRSSSPSSPTTATGEPQHAASTAAGETEAAAKVADQQQPRPAPATEVIPTAAAATAAPLSSPSPPPRGGFQVLCPHCGHAVLLLKSQPGAADPPEEAKPPPPAPAPPPSLPLPALLAKDSHTLALNALLAEHRRLQTTIRLQNELLAEGLTRQRMRSRNDRMGQEVRENEEELGKLAVEEGERLERERLEELKRLERKREEEMRERSESS</sequence>
<protein>
    <submittedName>
        <fullName evidence="1">Uncharacterized protein</fullName>
    </submittedName>
</protein>
<proteinExistence type="predicted"/>
<evidence type="ECO:0000313" key="2">
    <source>
        <dbReference type="Proteomes" id="UP001165186"/>
    </source>
</evidence>
<keyword evidence="2" id="KW-1185">Reference proteome</keyword>
<gene>
    <name evidence="1" type="primary">g9597</name>
    <name evidence="1" type="ORF">NpPPO83_00009597</name>
</gene>
<dbReference type="EMBL" id="BSXG01000074">
    <property type="protein sequence ID" value="GME36257.1"/>
    <property type="molecule type" value="Genomic_DNA"/>
</dbReference>